<dbReference type="OrthoDB" id="2953545at2759"/>
<organism evidence="1 2">
    <name type="scientific">Hypsizygus marmoreus</name>
    <name type="common">White beech mushroom</name>
    <name type="synonym">Agaricus marmoreus</name>
    <dbReference type="NCBI Taxonomy" id="39966"/>
    <lineage>
        <taxon>Eukaryota</taxon>
        <taxon>Fungi</taxon>
        <taxon>Dikarya</taxon>
        <taxon>Basidiomycota</taxon>
        <taxon>Agaricomycotina</taxon>
        <taxon>Agaricomycetes</taxon>
        <taxon>Agaricomycetidae</taxon>
        <taxon>Agaricales</taxon>
        <taxon>Tricholomatineae</taxon>
        <taxon>Lyophyllaceae</taxon>
        <taxon>Hypsizygus</taxon>
    </lineage>
</organism>
<dbReference type="EMBL" id="LUEZ02000025">
    <property type="protein sequence ID" value="RDB26634.1"/>
    <property type="molecule type" value="Genomic_DNA"/>
</dbReference>
<evidence type="ECO:0000313" key="1">
    <source>
        <dbReference type="EMBL" id="RDB26634.1"/>
    </source>
</evidence>
<name>A0A369K4D7_HYPMA</name>
<protein>
    <submittedName>
        <fullName evidence="1">Uncharacterized protein</fullName>
    </submittedName>
</protein>
<proteinExistence type="predicted"/>
<sequence length="463" mass="51394">MHTLRAQGVTIDDFCKRANEWSEEQSKEDVMTKGDPAGVLVRIGQGSETTVCLAVVGVAGFSIPGIRGLATQAPLDQLEVQGKQCPSVVAQILRFIPNDSSESGNVLGWRWTGEYVRAASDTGDTSVSTHKQYQFTIPGHLVHPLTVSAIPAVPSDTIQASKLSFTWRIAHEDLTDTCEYAWSLLAPDPNENKDEIITNLDSLPTIPSSSITWSNLPYHHHNEACFVVNSDEIPSQVLVTKKKSNDDIPCKLCGLKTKLSEMRMHVGRHILLRLRQWEDLDNAAISESNNTGLNPCGWCGKDDTDCWSRLVADPKSQKQPQVESNCEYHYTSMRYSSAAKFSKTSPCTNVLIHCPLCISQSGGSEGRTFWRYNAMYHLISEHAEFEGRGKGASLVMPKVPVEFIIETFITRAEEASMGVDPDATLQYRRIYDIPMSDELELVALARKRALSNVTSDEHVSKHR</sequence>
<gene>
    <name evidence="1" type="ORF">Hypma_005520</name>
</gene>
<reference evidence="1" key="1">
    <citation type="submission" date="2018-04" db="EMBL/GenBank/DDBJ databases">
        <title>Whole genome sequencing of Hypsizygus marmoreus.</title>
        <authorList>
            <person name="Choi I.-G."/>
            <person name="Min B."/>
            <person name="Kim J.-G."/>
            <person name="Kim S."/>
            <person name="Oh Y.-L."/>
            <person name="Kong W.-S."/>
            <person name="Park H."/>
            <person name="Jeong J."/>
            <person name="Song E.-S."/>
        </authorList>
    </citation>
    <scope>NUCLEOTIDE SEQUENCE [LARGE SCALE GENOMIC DNA]</scope>
    <source>
        <strain evidence="1">51987-8</strain>
    </source>
</reference>
<dbReference type="InParanoid" id="A0A369K4D7"/>
<dbReference type="Proteomes" id="UP000076154">
    <property type="component" value="Unassembled WGS sequence"/>
</dbReference>
<dbReference type="AlphaFoldDB" id="A0A369K4D7"/>
<accession>A0A369K4D7</accession>
<comment type="caution">
    <text evidence="1">The sequence shown here is derived from an EMBL/GenBank/DDBJ whole genome shotgun (WGS) entry which is preliminary data.</text>
</comment>
<evidence type="ECO:0000313" key="2">
    <source>
        <dbReference type="Proteomes" id="UP000076154"/>
    </source>
</evidence>
<keyword evidence="2" id="KW-1185">Reference proteome</keyword>